<evidence type="ECO:0000313" key="2">
    <source>
        <dbReference type="Proteomes" id="UP001159405"/>
    </source>
</evidence>
<comment type="caution">
    <text evidence="1">The sequence shown here is derived from an EMBL/GenBank/DDBJ whole genome shotgun (WGS) entry which is preliminary data.</text>
</comment>
<proteinExistence type="predicted"/>
<reference evidence="1 2" key="1">
    <citation type="submission" date="2022-05" db="EMBL/GenBank/DDBJ databases">
        <authorList>
            <consortium name="Genoscope - CEA"/>
            <person name="William W."/>
        </authorList>
    </citation>
    <scope>NUCLEOTIDE SEQUENCE [LARGE SCALE GENOMIC DNA]</scope>
</reference>
<organism evidence="1 2">
    <name type="scientific">Porites lobata</name>
    <dbReference type="NCBI Taxonomy" id="104759"/>
    <lineage>
        <taxon>Eukaryota</taxon>
        <taxon>Metazoa</taxon>
        <taxon>Cnidaria</taxon>
        <taxon>Anthozoa</taxon>
        <taxon>Hexacorallia</taxon>
        <taxon>Scleractinia</taxon>
        <taxon>Fungiina</taxon>
        <taxon>Poritidae</taxon>
        <taxon>Porites</taxon>
    </lineage>
</organism>
<accession>A0ABN8QEZ7</accession>
<name>A0ABN8QEZ7_9CNID</name>
<feature type="non-terminal residue" evidence="1">
    <location>
        <position position="1"/>
    </location>
</feature>
<dbReference type="Proteomes" id="UP001159405">
    <property type="component" value="Unassembled WGS sequence"/>
</dbReference>
<keyword evidence="2" id="KW-1185">Reference proteome</keyword>
<dbReference type="EMBL" id="CALNXK010000123">
    <property type="protein sequence ID" value="CAH3162413.1"/>
    <property type="molecule type" value="Genomic_DNA"/>
</dbReference>
<protein>
    <submittedName>
        <fullName evidence="1">Uncharacterized protein</fullName>
    </submittedName>
</protein>
<sequence length="103" mass="11583">FYSFQKPEGLIRLLRAFAMKPGETPKQGLARLYRCIWAILWFGSKKTLGTDVGKPPYVFPSTRKRVIREIIPGALVDKPDPTHAQVYKVNIGDLALATWPAAK</sequence>
<evidence type="ECO:0000313" key="1">
    <source>
        <dbReference type="EMBL" id="CAH3162413.1"/>
    </source>
</evidence>
<gene>
    <name evidence="1" type="ORF">PLOB_00005300</name>
</gene>